<dbReference type="PANTHER" id="PTHR34613:SF1">
    <property type="entry name" value="SLL6017 PROTEIN"/>
    <property type="match status" value="1"/>
</dbReference>
<accession>A0A7W5VHS0</accession>
<dbReference type="GeneID" id="95394330"/>
<proteinExistence type="predicted"/>
<evidence type="ECO:0000313" key="1">
    <source>
        <dbReference type="EMBL" id="MBB3732285.1"/>
    </source>
</evidence>
<sequence length="281" mass="31175">MGVTLEHEMWIELCENNPELVHELLFRVFGIAGPAFDDVRIESANMSDCVPTEYEADSLVLHRADGAAVLAVIVEMQRRKDERKKGSWPVYAATTWARYGCEVVVLVLAPSNTIAQWAAEPIDLGPGSRVTPLAVGPELMPLITKPADAIAMPELAVLSALAHGAGPSGRDVLVALFASLCNLDDHRARIYSDYVQAALPEAARKHLEELMAVGTYEYRSDFARKHQAEARAEYVLKILSRREITVSEEARERILACRDPELADVWFDRAFEVATVDELFD</sequence>
<dbReference type="AlphaFoldDB" id="A0A7W5VHS0"/>
<organism evidence="1 2">
    <name type="scientific">Nonomuraea dietziae</name>
    <dbReference type="NCBI Taxonomy" id="65515"/>
    <lineage>
        <taxon>Bacteria</taxon>
        <taxon>Bacillati</taxon>
        <taxon>Actinomycetota</taxon>
        <taxon>Actinomycetes</taxon>
        <taxon>Streptosporangiales</taxon>
        <taxon>Streptosporangiaceae</taxon>
        <taxon>Nonomuraea</taxon>
    </lineage>
</organism>
<dbReference type="EMBL" id="JACIBV010000001">
    <property type="protein sequence ID" value="MBB3732285.1"/>
    <property type="molecule type" value="Genomic_DNA"/>
</dbReference>
<dbReference type="RefSeq" id="WP_183659173.1">
    <property type="nucleotide sequence ID" value="NZ_JACIBV010000001.1"/>
</dbReference>
<protein>
    <submittedName>
        <fullName evidence="1">Uncharacterized protein</fullName>
    </submittedName>
</protein>
<comment type="caution">
    <text evidence="1">The sequence shown here is derived from an EMBL/GenBank/DDBJ whole genome shotgun (WGS) entry which is preliminary data.</text>
</comment>
<dbReference type="Proteomes" id="UP000579945">
    <property type="component" value="Unassembled WGS sequence"/>
</dbReference>
<gene>
    <name evidence="1" type="ORF">FHR33_008145</name>
</gene>
<name>A0A7W5VHS0_9ACTN</name>
<reference evidence="1 2" key="1">
    <citation type="submission" date="2020-08" db="EMBL/GenBank/DDBJ databases">
        <title>Sequencing the genomes of 1000 actinobacteria strains.</title>
        <authorList>
            <person name="Klenk H.-P."/>
        </authorList>
    </citation>
    <scope>NUCLEOTIDE SEQUENCE [LARGE SCALE GENOMIC DNA]</scope>
    <source>
        <strain evidence="1 2">DSM 44320</strain>
    </source>
</reference>
<keyword evidence="2" id="KW-1185">Reference proteome</keyword>
<dbReference type="PANTHER" id="PTHR34613">
    <property type="entry name" value="SLL0800 PROTEIN"/>
    <property type="match status" value="1"/>
</dbReference>
<evidence type="ECO:0000313" key="2">
    <source>
        <dbReference type="Proteomes" id="UP000579945"/>
    </source>
</evidence>